<dbReference type="SUPFAM" id="SSF46785">
    <property type="entry name" value="Winged helix' DNA-binding domain"/>
    <property type="match status" value="1"/>
</dbReference>
<accession>A0ABP7EB85</accession>
<dbReference type="Proteomes" id="UP001500902">
    <property type="component" value="Unassembled WGS sequence"/>
</dbReference>
<dbReference type="Pfam" id="PF00392">
    <property type="entry name" value="GntR"/>
    <property type="match status" value="1"/>
</dbReference>
<feature type="domain" description="HTH gntR-type" evidence="4">
    <location>
        <begin position="1"/>
        <end position="69"/>
    </location>
</feature>
<dbReference type="Gene3D" id="3.40.1410.10">
    <property type="entry name" value="Chorismate lyase-like"/>
    <property type="match status" value="1"/>
</dbReference>
<dbReference type="PROSITE" id="PS50949">
    <property type="entry name" value="HTH_GNTR"/>
    <property type="match status" value="1"/>
</dbReference>
<name>A0ABP7EB85_9ACTN</name>
<keyword evidence="2" id="KW-0238">DNA-binding</keyword>
<dbReference type="InterPro" id="IPR000524">
    <property type="entry name" value="Tscrpt_reg_HTH_GntR"/>
</dbReference>
<dbReference type="Pfam" id="PF07702">
    <property type="entry name" value="UTRA"/>
    <property type="match status" value="1"/>
</dbReference>
<evidence type="ECO:0000313" key="5">
    <source>
        <dbReference type="EMBL" id="GAA3716850.1"/>
    </source>
</evidence>
<dbReference type="SMART" id="SM00345">
    <property type="entry name" value="HTH_GNTR"/>
    <property type="match status" value="1"/>
</dbReference>
<evidence type="ECO:0000259" key="4">
    <source>
        <dbReference type="PROSITE" id="PS50949"/>
    </source>
</evidence>
<sequence>MPLYQQIKEHIRELVDGGVWHQGTRLPSERELIARLGVSRITVRQALRDLVAEGYLASAAGKGFFVAARPGPQELHALVSHTAAMTADDVVPSSRVLDCSVMAASAAVARKLRLPVGAEVVHLARVRLGDGVPLTVQRVWLPHHLVPGLAETDFSRASLFEQLRGRFGLRLVKADTTVSARLADPEEAGELDLGDPPIGLSVDQLTFDEEGRVVELSRSLHHPWRLPIRILQDLPPQESAVTVVARPAPADSADAPRTD</sequence>
<protein>
    <submittedName>
        <fullName evidence="5">GntR family transcriptional regulator</fullName>
    </submittedName>
</protein>
<dbReference type="InterPro" id="IPR028978">
    <property type="entry name" value="Chorismate_lyase_/UTRA_dom_sf"/>
</dbReference>
<proteinExistence type="predicted"/>
<dbReference type="InterPro" id="IPR036388">
    <property type="entry name" value="WH-like_DNA-bd_sf"/>
</dbReference>
<dbReference type="CDD" id="cd07377">
    <property type="entry name" value="WHTH_GntR"/>
    <property type="match status" value="1"/>
</dbReference>
<keyword evidence="6" id="KW-1185">Reference proteome</keyword>
<evidence type="ECO:0000256" key="2">
    <source>
        <dbReference type="ARBA" id="ARBA00023125"/>
    </source>
</evidence>
<comment type="caution">
    <text evidence="5">The sequence shown here is derived from an EMBL/GenBank/DDBJ whole genome shotgun (WGS) entry which is preliminary data.</text>
</comment>
<evidence type="ECO:0000256" key="1">
    <source>
        <dbReference type="ARBA" id="ARBA00023015"/>
    </source>
</evidence>
<dbReference type="PRINTS" id="PR00035">
    <property type="entry name" value="HTHGNTR"/>
</dbReference>
<evidence type="ECO:0000313" key="6">
    <source>
        <dbReference type="Proteomes" id="UP001500902"/>
    </source>
</evidence>
<keyword evidence="1" id="KW-0805">Transcription regulation</keyword>
<dbReference type="PANTHER" id="PTHR44846">
    <property type="entry name" value="MANNOSYL-D-GLYCERATE TRANSPORT/METABOLISM SYSTEM REPRESSOR MNGR-RELATED"/>
    <property type="match status" value="1"/>
</dbReference>
<keyword evidence="3" id="KW-0804">Transcription</keyword>
<dbReference type="SUPFAM" id="SSF64288">
    <property type="entry name" value="Chorismate lyase-like"/>
    <property type="match status" value="1"/>
</dbReference>
<dbReference type="EMBL" id="BAAAZP010000236">
    <property type="protein sequence ID" value="GAA3716850.1"/>
    <property type="molecule type" value="Genomic_DNA"/>
</dbReference>
<dbReference type="InterPro" id="IPR011663">
    <property type="entry name" value="UTRA"/>
</dbReference>
<dbReference type="Gene3D" id="1.10.10.10">
    <property type="entry name" value="Winged helix-like DNA-binding domain superfamily/Winged helix DNA-binding domain"/>
    <property type="match status" value="1"/>
</dbReference>
<dbReference type="InterPro" id="IPR036390">
    <property type="entry name" value="WH_DNA-bd_sf"/>
</dbReference>
<organism evidence="5 6">
    <name type="scientific">Nonomuraea antimicrobica</name>
    <dbReference type="NCBI Taxonomy" id="561173"/>
    <lineage>
        <taxon>Bacteria</taxon>
        <taxon>Bacillati</taxon>
        <taxon>Actinomycetota</taxon>
        <taxon>Actinomycetes</taxon>
        <taxon>Streptosporangiales</taxon>
        <taxon>Streptosporangiaceae</taxon>
        <taxon>Nonomuraea</taxon>
    </lineage>
</organism>
<dbReference type="SMART" id="SM00866">
    <property type="entry name" value="UTRA"/>
    <property type="match status" value="1"/>
</dbReference>
<gene>
    <name evidence="5" type="ORF">GCM10022224_098160</name>
</gene>
<reference evidence="6" key="1">
    <citation type="journal article" date="2019" name="Int. J. Syst. Evol. Microbiol.">
        <title>The Global Catalogue of Microorganisms (GCM) 10K type strain sequencing project: providing services to taxonomists for standard genome sequencing and annotation.</title>
        <authorList>
            <consortium name="The Broad Institute Genomics Platform"/>
            <consortium name="The Broad Institute Genome Sequencing Center for Infectious Disease"/>
            <person name="Wu L."/>
            <person name="Ma J."/>
        </authorList>
    </citation>
    <scope>NUCLEOTIDE SEQUENCE [LARGE SCALE GENOMIC DNA]</scope>
    <source>
        <strain evidence="6">JCM 16904</strain>
    </source>
</reference>
<evidence type="ECO:0000256" key="3">
    <source>
        <dbReference type="ARBA" id="ARBA00023163"/>
    </source>
</evidence>
<dbReference type="InterPro" id="IPR050679">
    <property type="entry name" value="Bact_HTH_transcr_reg"/>
</dbReference>